<dbReference type="SUPFAM" id="SSF51316">
    <property type="entry name" value="Mss4-like"/>
    <property type="match status" value="1"/>
</dbReference>
<gene>
    <name evidence="9" type="ORF">BHU72_02455</name>
</gene>
<accession>A0A1E5L6D4</accession>
<dbReference type="EC" id="1.8.4.12" evidence="3"/>
<dbReference type="NCBIfam" id="TIGR00357">
    <property type="entry name" value="peptide-methionine (R)-S-oxide reductase MsrB"/>
    <property type="match status" value="1"/>
</dbReference>
<dbReference type="EMBL" id="MJAT01000012">
    <property type="protein sequence ID" value="OEH85676.1"/>
    <property type="molecule type" value="Genomic_DNA"/>
</dbReference>
<name>A0A1E5L6D4_9FIRM</name>
<comment type="caution">
    <text evidence="9">The sequence shown here is derived from an EMBL/GenBank/DDBJ whole genome shotgun (WGS) entry which is preliminary data.</text>
</comment>
<evidence type="ECO:0000313" key="9">
    <source>
        <dbReference type="EMBL" id="OEH85676.1"/>
    </source>
</evidence>
<organism evidence="9 10">
    <name type="scientific">Desulfuribacillus stibiiarsenatis</name>
    <dbReference type="NCBI Taxonomy" id="1390249"/>
    <lineage>
        <taxon>Bacteria</taxon>
        <taxon>Bacillati</taxon>
        <taxon>Bacillota</taxon>
        <taxon>Desulfuribacillia</taxon>
        <taxon>Desulfuribacillales</taxon>
        <taxon>Desulfuribacillaceae</taxon>
        <taxon>Desulfuribacillus</taxon>
    </lineage>
</organism>
<dbReference type="InterPro" id="IPR011057">
    <property type="entry name" value="Mss4-like_sf"/>
</dbReference>
<evidence type="ECO:0000256" key="3">
    <source>
        <dbReference type="ARBA" id="ARBA00012499"/>
    </source>
</evidence>
<evidence type="ECO:0000256" key="7">
    <source>
        <dbReference type="ARBA" id="ARBA00048488"/>
    </source>
</evidence>
<protein>
    <recommendedName>
        <fullName evidence="3">peptide-methionine (R)-S-oxide reductase</fullName>
        <ecNumber evidence="3">1.8.4.12</ecNumber>
    </recommendedName>
</protein>
<dbReference type="Pfam" id="PF01641">
    <property type="entry name" value="SelR"/>
    <property type="match status" value="1"/>
</dbReference>
<sequence>MVLNRENKHFEVQKTDEEWKQLLEPPTYHVLRNHGTEPAFRNQYHDCKEPGEYQCAGCGQPLFHSEHKYDSGSGWPSFHSLVHEHHVGIKKDYSMMGIERTEVHCSRCGGHLGHVFPDGPKPTGMRYCINSAALKLNKDSEE</sequence>
<dbReference type="PROSITE" id="PS51790">
    <property type="entry name" value="MSRB"/>
    <property type="match status" value="1"/>
</dbReference>
<feature type="domain" description="MsrB" evidence="8">
    <location>
        <begin position="16"/>
        <end position="139"/>
    </location>
</feature>
<dbReference type="RefSeq" id="WP_069701760.1">
    <property type="nucleotide sequence ID" value="NZ_MJAT01000012.1"/>
</dbReference>
<dbReference type="Proteomes" id="UP000095255">
    <property type="component" value="Unassembled WGS sequence"/>
</dbReference>
<evidence type="ECO:0000256" key="4">
    <source>
        <dbReference type="ARBA" id="ARBA00022723"/>
    </source>
</evidence>
<evidence type="ECO:0000256" key="1">
    <source>
        <dbReference type="ARBA" id="ARBA00001947"/>
    </source>
</evidence>
<dbReference type="GO" id="GO:0046872">
    <property type="term" value="F:metal ion binding"/>
    <property type="evidence" value="ECO:0007669"/>
    <property type="project" value="UniProtKB-KW"/>
</dbReference>
<dbReference type="InterPro" id="IPR002579">
    <property type="entry name" value="Met_Sox_Rdtase_MsrB_dom"/>
</dbReference>
<dbReference type="GO" id="GO:0005737">
    <property type="term" value="C:cytoplasm"/>
    <property type="evidence" value="ECO:0007669"/>
    <property type="project" value="TreeGrafter"/>
</dbReference>
<evidence type="ECO:0000256" key="2">
    <source>
        <dbReference type="ARBA" id="ARBA00007174"/>
    </source>
</evidence>
<dbReference type="PANTHER" id="PTHR10173:SF52">
    <property type="entry name" value="METHIONINE-R-SULFOXIDE REDUCTASE B1"/>
    <property type="match status" value="1"/>
</dbReference>
<proteinExistence type="inferred from homology"/>
<dbReference type="FunFam" id="2.170.150.20:FF:000001">
    <property type="entry name" value="Peptide methionine sulfoxide reductase MsrB"/>
    <property type="match status" value="1"/>
</dbReference>
<keyword evidence="4" id="KW-0479">Metal-binding</keyword>
<comment type="cofactor">
    <cofactor evidence="1">
        <name>Zn(2+)</name>
        <dbReference type="ChEBI" id="CHEBI:29105"/>
    </cofactor>
</comment>
<evidence type="ECO:0000256" key="5">
    <source>
        <dbReference type="ARBA" id="ARBA00022833"/>
    </source>
</evidence>
<evidence type="ECO:0000259" key="8">
    <source>
        <dbReference type="PROSITE" id="PS51790"/>
    </source>
</evidence>
<keyword evidence="6" id="KW-0560">Oxidoreductase</keyword>
<reference evidence="9 10" key="1">
    <citation type="submission" date="2016-09" db="EMBL/GenBank/DDBJ databases">
        <title>Desulfuribacillus arsenicus sp. nov., an obligately anaerobic, dissimilatory arsenic- and antimonate-reducing bacterium isolated from anoxic sediments.</title>
        <authorList>
            <person name="Abin C.A."/>
            <person name="Hollibaugh J.T."/>
        </authorList>
    </citation>
    <scope>NUCLEOTIDE SEQUENCE [LARGE SCALE GENOMIC DNA]</scope>
    <source>
        <strain evidence="9 10">MLFW-2</strain>
    </source>
</reference>
<comment type="catalytic activity">
    <reaction evidence="7">
        <text>L-methionyl-[protein] + [thioredoxin]-disulfide + H2O = L-methionyl-(R)-S-oxide-[protein] + [thioredoxin]-dithiol</text>
        <dbReference type="Rhea" id="RHEA:24164"/>
        <dbReference type="Rhea" id="RHEA-COMP:10698"/>
        <dbReference type="Rhea" id="RHEA-COMP:10700"/>
        <dbReference type="Rhea" id="RHEA-COMP:12313"/>
        <dbReference type="Rhea" id="RHEA-COMP:12314"/>
        <dbReference type="ChEBI" id="CHEBI:15377"/>
        <dbReference type="ChEBI" id="CHEBI:16044"/>
        <dbReference type="ChEBI" id="CHEBI:29950"/>
        <dbReference type="ChEBI" id="CHEBI:45764"/>
        <dbReference type="ChEBI" id="CHEBI:50058"/>
        <dbReference type="EC" id="1.8.4.12"/>
    </reaction>
</comment>
<evidence type="ECO:0000313" key="10">
    <source>
        <dbReference type="Proteomes" id="UP000095255"/>
    </source>
</evidence>
<dbReference type="OrthoDB" id="4174719at2"/>
<dbReference type="AlphaFoldDB" id="A0A1E5L6D4"/>
<keyword evidence="5" id="KW-0862">Zinc</keyword>
<dbReference type="Gene3D" id="2.170.150.20">
    <property type="entry name" value="Peptide methionine sulfoxide reductase"/>
    <property type="match status" value="1"/>
</dbReference>
<dbReference type="GO" id="GO:0006979">
    <property type="term" value="P:response to oxidative stress"/>
    <property type="evidence" value="ECO:0007669"/>
    <property type="project" value="InterPro"/>
</dbReference>
<dbReference type="GO" id="GO:0030091">
    <property type="term" value="P:protein repair"/>
    <property type="evidence" value="ECO:0007669"/>
    <property type="project" value="InterPro"/>
</dbReference>
<comment type="similarity">
    <text evidence="2">Belongs to the MsrB Met sulfoxide reductase family.</text>
</comment>
<keyword evidence="10" id="KW-1185">Reference proteome</keyword>
<evidence type="ECO:0000256" key="6">
    <source>
        <dbReference type="ARBA" id="ARBA00023002"/>
    </source>
</evidence>
<dbReference type="GO" id="GO:0033743">
    <property type="term" value="F:peptide-methionine (R)-S-oxide reductase activity"/>
    <property type="evidence" value="ECO:0007669"/>
    <property type="project" value="UniProtKB-EC"/>
</dbReference>
<dbReference type="InterPro" id="IPR028427">
    <property type="entry name" value="Met_Sox_Rdtase_MsrB"/>
</dbReference>
<dbReference type="STRING" id="1390249.BHU72_02455"/>
<dbReference type="PANTHER" id="PTHR10173">
    <property type="entry name" value="METHIONINE SULFOXIDE REDUCTASE"/>
    <property type="match status" value="1"/>
</dbReference>